<feature type="domain" description="Protein kinase" evidence="1">
    <location>
        <begin position="1"/>
        <end position="149"/>
    </location>
</feature>
<dbReference type="SUPFAM" id="SSF56112">
    <property type="entry name" value="Protein kinase-like (PK-like)"/>
    <property type="match status" value="1"/>
</dbReference>
<sequence length="149" mass="17259">MTLLGKDLSRLRRERKSKNFSMNTSIRVGLLTLSAIRELHEIFVISRDIKPSNFALGISKESRNIYIFDFGLSRFYRNQDGSILPAKRRTGFRGTTRYASLRAHQKLELGLSFHQCFISGRRDDLESWLYVMVELSSGTLPWRTPKSEV</sequence>
<dbReference type="InParanoid" id="A0A1S0U254"/>
<dbReference type="PROSITE" id="PS50011">
    <property type="entry name" value="PROTEIN_KINASE_DOM"/>
    <property type="match status" value="1"/>
</dbReference>
<evidence type="ECO:0000313" key="2">
    <source>
        <dbReference type="EMBL" id="EFO24052.1"/>
    </source>
</evidence>
<dbReference type="OrthoDB" id="10020333at2759"/>
<dbReference type="CTD" id="9941835"/>
<reference evidence="2" key="1">
    <citation type="submission" date="2012-04" db="EMBL/GenBank/DDBJ databases">
        <title>The Genome Sequence of Loa loa.</title>
        <authorList>
            <consortium name="The Broad Institute Genome Sequencing Platform"/>
            <consortium name="Broad Institute Genome Sequencing Center for Infectious Disease"/>
            <person name="Nutman T.B."/>
            <person name="Fink D.L."/>
            <person name="Russ C."/>
            <person name="Young S."/>
            <person name="Zeng Q."/>
            <person name="Gargeya S."/>
            <person name="Alvarado L."/>
            <person name="Berlin A."/>
            <person name="Chapman S.B."/>
            <person name="Chen Z."/>
            <person name="Freedman E."/>
            <person name="Gellesch M."/>
            <person name="Goldberg J."/>
            <person name="Griggs A."/>
            <person name="Gujja S."/>
            <person name="Heilman E.R."/>
            <person name="Heiman D."/>
            <person name="Howarth C."/>
            <person name="Mehta T."/>
            <person name="Neiman D."/>
            <person name="Pearson M."/>
            <person name="Roberts A."/>
            <person name="Saif S."/>
            <person name="Shea T."/>
            <person name="Shenoy N."/>
            <person name="Sisk P."/>
            <person name="Stolte C."/>
            <person name="Sykes S."/>
            <person name="White J."/>
            <person name="Yandava C."/>
            <person name="Haas B."/>
            <person name="Henn M.R."/>
            <person name="Nusbaum C."/>
            <person name="Birren B."/>
        </authorList>
    </citation>
    <scope>NUCLEOTIDE SEQUENCE [LARGE SCALE GENOMIC DNA]</scope>
</reference>
<dbReference type="KEGG" id="loa:LOAG_04429"/>
<dbReference type="GO" id="GO:0005524">
    <property type="term" value="F:ATP binding"/>
    <property type="evidence" value="ECO:0007669"/>
    <property type="project" value="InterPro"/>
</dbReference>
<dbReference type="PANTHER" id="PTHR11909">
    <property type="entry name" value="CASEIN KINASE-RELATED"/>
    <property type="match status" value="1"/>
</dbReference>
<dbReference type="Gene3D" id="1.10.510.10">
    <property type="entry name" value="Transferase(Phosphotransferase) domain 1"/>
    <property type="match status" value="1"/>
</dbReference>
<organism evidence="2">
    <name type="scientific">Loa loa</name>
    <name type="common">Eye worm</name>
    <name type="synonym">Filaria loa</name>
    <dbReference type="NCBI Taxonomy" id="7209"/>
    <lineage>
        <taxon>Eukaryota</taxon>
        <taxon>Metazoa</taxon>
        <taxon>Ecdysozoa</taxon>
        <taxon>Nematoda</taxon>
        <taxon>Chromadorea</taxon>
        <taxon>Rhabditida</taxon>
        <taxon>Spirurina</taxon>
        <taxon>Spiruromorpha</taxon>
        <taxon>Filarioidea</taxon>
        <taxon>Onchocercidae</taxon>
        <taxon>Loa</taxon>
    </lineage>
</organism>
<name>A0A1S0U254_LOALO</name>
<dbReference type="AlphaFoldDB" id="A0A1S0U254"/>
<gene>
    <name evidence="2" type="ORF">LOAG_04429</name>
</gene>
<dbReference type="Pfam" id="PF00069">
    <property type="entry name" value="Pkinase"/>
    <property type="match status" value="1"/>
</dbReference>
<dbReference type="EMBL" id="JH712402">
    <property type="protein sequence ID" value="EFO24052.1"/>
    <property type="molecule type" value="Genomic_DNA"/>
</dbReference>
<dbReference type="GeneID" id="9941835"/>
<dbReference type="OMA" id="MILEWMI"/>
<dbReference type="InterPro" id="IPR050235">
    <property type="entry name" value="CK1_Ser-Thr_kinase"/>
</dbReference>
<protein>
    <recommendedName>
        <fullName evidence="1">Protein kinase domain-containing protein</fullName>
    </recommendedName>
</protein>
<dbReference type="InterPro" id="IPR000719">
    <property type="entry name" value="Prot_kinase_dom"/>
</dbReference>
<dbReference type="GO" id="GO:0004672">
    <property type="term" value="F:protein kinase activity"/>
    <property type="evidence" value="ECO:0007669"/>
    <property type="project" value="InterPro"/>
</dbReference>
<dbReference type="RefSeq" id="XP_003140014.1">
    <property type="nucleotide sequence ID" value="XM_003139966.1"/>
</dbReference>
<dbReference type="InterPro" id="IPR011009">
    <property type="entry name" value="Kinase-like_dom_sf"/>
</dbReference>
<accession>A0A1S0U254</accession>
<evidence type="ECO:0000259" key="1">
    <source>
        <dbReference type="PROSITE" id="PS50011"/>
    </source>
</evidence>
<proteinExistence type="predicted"/>